<evidence type="ECO:0000256" key="5">
    <source>
        <dbReference type="ARBA" id="ARBA00022912"/>
    </source>
</evidence>
<keyword evidence="5 9" id="KW-0904">Protein phosphatase</keyword>
<organism evidence="11">
    <name type="scientific">Micromonas pusilla (strain CCMP1545)</name>
    <name type="common">Picoplanktonic green alga</name>
    <dbReference type="NCBI Taxonomy" id="564608"/>
    <lineage>
        <taxon>Eukaryota</taxon>
        <taxon>Viridiplantae</taxon>
        <taxon>Chlorophyta</taxon>
        <taxon>Mamiellophyceae</taxon>
        <taxon>Mamiellales</taxon>
        <taxon>Mamiellaceae</taxon>
        <taxon>Micromonas</taxon>
    </lineage>
</organism>
<reference evidence="10 11" key="1">
    <citation type="journal article" date="2009" name="Science">
        <title>Green evolution and dynamic adaptations revealed by genomes of the marine picoeukaryotes Micromonas.</title>
        <authorList>
            <person name="Worden A.Z."/>
            <person name="Lee J.H."/>
            <person name="Mock T."/>
            <person name="Rouze P."/>
            <person name="Simmons M.P."/>
            <person name="Aerts A.L."/>
            <person name="Allen A.E."/>
            <person name="Cuvelier M.L."/>
            <person name="Derelle E."/>
            <person name="Everett M.V."/>
            <person name="Foulon E."/>
            <person name="Grimwood J."/>
            <person name="Gundlach H."/>
            <person name="Henrissat B."/>
            <person name="Napoli C."/>
            <person name="McDonald S.M."/>
            <person name="Parker M.S."/>
            <person name="Rombauts S."/>
            <person name="Salamov A."/>
            <person name="Von Dassow P."/>
            <person name="Badger J.H."/>
            <person name="Coutinho P.M."/>
            <person name="Demir E."/>
            <person name="Dubchak I."/>
            <person name="Gentemann C."/>
            <person name="Eikrem W."/>
            <person name="Gready J.E."/>
            <person name="John U."/>
            <person name="Lanier W."/>
            <person name="Lindquist E.A."/>
            <person name="Lucas S."/>
            <person name="Mayer K.F."/>
            <person name="Moreau H."/>
            <person name="Not F."/>
            <person name="Otillar R."/>
            <person name="Panaud O."/>
            <person name="Pangilinan J."/>
            <person name="Paulsen I."/>
            <person name="Piegu B."/>
            <person name="Poliakov A."/>
            <person name="Robbens S."/>
            <person name="Schmutz J."/>
            <person name="Toulza E."/>
            <person name="Wyss T."/>
            <person name="Zelensky A."/>
            <person name="Zhou K."/>
            <person name="Armbrust E.V."/>
            <person name="Bhattacharya D."/>
            <person name="Goodenough U.W."/>
            <person name="Van de Peer Y."/>
            <person name="Grigoriev I.V."/>
        </authorList>
    </citation>
    <scope>NUCLEOTIDE SEQUENCE [LARGE SCALE GENOMIC DNA]</scope>
    <source>
        <strain evidence="10 11">CCMP1545</strain>
    </source>
</reference>
<proteinExistence type="inferred from homology"/>
<dbReference type="GeneID" id="9688753"/>
<keyword evidence="3 9" id="KW-0507">mRNA processing</keyword>
<comment type="similarity">
    <text evidence="2 9">Belongs to the SSU72 phosphatase family.</text>
</comment>
<evidence type="ECO:0000256" key="8">
    <source>
        <dbReference type="ARBA" id="ARBA00048336"/>
    </source>
</evidence>
<evidence type="ECO:0000256" key="4">
    <source>
        <dbReference type="ARBA" id="ARBA00022801"/>
    </source>
</evidence>
<dbReference type="Pfam" id="PF04722">
    <property type="entry name" value="Ssu72"/>
    <property type="match status" value="1"/>
</dbReference>
<protein>
    <recommendedName>
        <fullName evidence="9">RNA polymerase II subunit A C-terminal domain phosphatase SSU72</fullName>
        <shortName evidence="9">CTD phosphatase SSU72</shortName>
        <ecNumber evidence="9">3.1.3.16</ecNumber>
    </recommendedName>
</protein>
<evidence type="ECO:0000256" key="6">
    <source>
        <dbReference type="ARBA" id="ARBA00023242"/>
    </source>
</evidence>
<dbReference type="KEGG" id="mpp:MICPUCDRAFT_44924"/>
<evidence type="ECO:0000256" key="7">
    <source>
        <dbReference type="ARBA" id="ARBA00047761"/>
    </source>
</evidence>
<evidence type="ECO:0000313" key="11">
    <source>
        <dbReference type="Proteomes" id="UP000001876"/>
    </source>
</evidence>
<comment type="function">
    <text evidence="9">Protein phosphatase that catalyzes the dephosphorylation of the C-terminal domain of RNA polymerase II. Plays a role in RNA processing and termination.</text>
</comment>
<sequence length="181" mass="20417">MVCAANMNRSMEAHRVLLERGLDVKSYGAGNHVKLPGASRDNPNVFSFGVESYQQIYDALMEQGANGLKDMLERNMKIKPRPQRWQDEPIEVDVVICFEERVFDNVVEDVRGRGGGGGEPLLVINLDVVDSHEEALKAGPRALKLCALIDESEDWECECDEIMDTFQAEEGRRPIYSICYH</sequence>
<keyword evidence="4 9" id="KW-0378">Hydrolase</keyword>
<dbReference type="PANTHER" id="PTHR20383">
    <property type="entry name" value="RNA POLYMERASE II SUBUNIT A C-TERMINAL DOMAIN PHOSPHATASE"/>
    <property type="match status" value="1"/>
</dbReference>
<evidence type="ECO:0000256" key="1">
    <source>
        <dbReference type="ARBA" id="ARBA00004123"/>
    </source>
</evidence>
<dbReference type="OrthoDB" id="57957at2759"/>
<dbReference type="AlphaFoldDB" id="C1N6C2"/>
<dbReference type="Proteomes" id="UP000001876">
    <property type="component" value="Unassembled WGS sequence"/>
</dbReference>
<evidence type="ECO:0000256" key="3">
    <source>
        <dbReference type="ARBA" id="ARBA00022664"/>
    </source>
</evidence>
<dbReference type="GO" id="GO:0006397">
    <property type="term" value="P:mRNA processing"/>
    <property type="evidence" value="ECO:0007669"/>
    <property type="project" value="UniProtKB-KW"/>
</dbReference>
<accession>C1N6C2</accession>
<dbReference type="EC" id="3.1.3.16" evidence="9"/>
<keyword evidence="11" id="KW-1185">Reference proteome</keyword>
<dbReference type="EMBL" id="GG663748">
    <property type="protein sequence ID" value="EEH52643.1"/>
    <property type="molecule type" value="Genomic_DNA"/>
</dbReference>
<dbReference type="InterPro" id="IPR006811">
    <property type="entry name" value="RNA_pol_II_suA"/>
</dbReference>
<evidence type="ECO:0000256" key="2">
    <source>
        <dbReference type="ARBA" id="ARBA00008978"/>
    </source>
</evidence>
<name>C1N6C2_MICPC</name>
<dbReference type="GO" id="GO:0004722">
    <property type="term" value="F:protein serine/threonine phosphatase activity"/>
    <property type="evidence" value="ECO:0007669"/>
    <property type="project" value="UniProtKB-UniRule"/>
</dbReference>
<dbReference type="STRING" id="564608.C1N6C2"/>
<dbReference type="OMA" id="PNCYEFG"/>
<dbReference type="GO" id="GO:0005634">
    <property type="term" value="C:nucleus"/>
    <property type="evidence" value="ECO:0007669"/>
    <property type="project" value="UniProtKB-SubCell"/>
</dbReference>
<comment type="catalytic activity">
    <reaction evidence="8 9">
        <text>O-phospho-L-threonyl-[protein] + H2O = L-threonyl-[protein] + phosphate</text>
        <dbReference type="Rhea" id="RHEA:47004"/>
        <dbReference type="Rhea" id="RHEA-COMP:11060"/>
        <dbReference type="Rhea" id="RHEA-COMP:11605"/>
        <dbReference type="ChEBI" id="CHEBI:15377"/>
        <dbReference type="ChEBI" id="CHEBI:30013"/>
        <dbReference type="ChEBI" id="CHEBI:43474"/>
        <dbReference type="ChEBI" id="CHEBI:61977"/>
        <dbReference type="EC" id="3.1.3.16"/>
    </reaction>
</comment>
<keyword evidence="6 9" id="KW-0539">Nucleus</keyword>
<evidence type="ECO:0000256" key="9">
    <source>
        <dbReference type="RuleBase" id="RU369031"/>
    </source>
</evidence>
<gene>
    <name evidence="10" type="ORF">MICPUCDRAFT_44924</name>
</gene>
<comment type="catalytic activity">
    <reaction evidence="7 9">
        <text>O-phospho-L-seryl-[protein] + H2O = L-seryl-[protein] + phosphate</text>
        <dbReference type="Rhea" id="RHEA:20629"/>
        <dbReference type="Rhea" id="RHEA-COMP:9863"/>
        <dbReference type="Rhea" id="RHEA-COMP:11604"/>
        <dbReference type="ChEBI" id="CHEBI:15377"/>
        <dbReference type="ChEBI" id="CHEBI:29999"/>
        <dbReference type="ChEBI" id="CHEBI:43474"/>
        <dbReference type="ChEBI" id="CHEBI:83421"/>
        <dbReference type="EC" id="3.1.3.16"/>
    </reaction>
</comment>
<dbReference type="eggNOG" id="KOG2424">
    <property type="taxonomic scope" value="Eukaryota"/>
</dbReference>
<dbReference type="RefSeq" id="XP_003063507.1">
    <property type="nucleotide sequence ID" value="XM_003063461.1"/>
</dbReference>
<comment type="subcellular location">
    <subcellularLocation>
        <location evidence="1 9">Nucleus</location>
    </subcellularLocation>
</comment>
<dbReference type="Gene3D" id="3.40.50.2300">
    <property type="match status" value="2"/>
</dbReference>
<evidence type="ECO:0000313" key="10">
    <source>
        <dbReference type="EMBL" id="EEH52643.1"/>
    </source>
</evidence>